<accession>A0A0D3KR41</accession>
<dbReference type="PaxDb" id="2903-EOD38226"/>
<organism evidence="2 3">
    <name type="scientific">Emiliania huxleyi (strain CCMP1516)</name>
    <dbReference type="NCBI Taxonomy" id="280463"/>
    <lineage>
        <taxon>Eukaryota</taxon>
        <taxon>Haptista</taxon>
        <taxon>Haptophyta</taxon>
        <taxon>Prymnesiophyceae</taxon>
        <taxon>Isochrysidales</taxon>
        <taxon>Noelaerhabdaceae</taxon>
        <taxon>Emiliania</taxon>
    </lineage>
</organism>
<reference evidence="3" key="1">
    <citation type="journal article" date="2013" name="Nature">
        <title>Pan genome of the phytoplankton Emiliania underpins its global distribution.</title>
        <authorList>
            <person name="Read B.A."/>
            <person name="Kegel J."/>
            <person name="Klute M.J."/>
            <person name="Kuo A."/>
            <person name="Lefebvre S.C."/>
            <person name="Maumus F."/>
            <person name="Mayer C."/>
            <person name="Miller J."/>
            <person name="Monier A."/>
            <person name="Salamov A."/>
            <person name="Young J."/>
            <person name="Aguilar M."/>
            <person name="Claverie J.M."/>
            <person name="Frickenhaus S."/>
            <person name="Gonzalez K."/>
            <person name="Herman E.K."/>
            <person name="Lin Y.C."/>
            <person name="Napier J."/>
            <person name="Ogata H."/>
            <person name="Sarno A.F."/>
            <person name="Shmutz J."/>
            <person name="Schroeder D."/>
            <person name="de Vargas C."/>
            <person name="Verret F."/>
            <person name="von Dassow P."/>
            <person name="Valentin K."/>
            <person name="Van de Peer Y."/>
            <person name="Wheeler G."/>
            <person name="Dacks J.B."/>
            <person name="Delwiche C.F."/>
            <person name="Dyhrman S.T."/>
            <person name="Glockner G."/>
            <person name="John U."/>
            <person name="Richards T."/>
            <person name="Worden A.Z."/>
            <person name="Zhang X."/>
            <person name="Grigoriev I.V."/>
            <person name="Allen A.E."/>
            <person name="Bidle K."/>
            <person name="Borodovsky M."/>
            <person name="Bowler C."/>
            <person name="Brownlee C."/>
            <person name="Cock J.M."/>
            <person name="Elias M."/>
            <person name="Gladyshev V.N."/>
            <person name="Groth M."/>
            <person name="Guda C."/>
            <person name="Hadaegh A."/>
            <person name="Iglesias-Rodriguez M.D."/>
            <person name="Jenkins J."/>
            <person name="Jones B.M."/>
            <person name="Lawson T."/>
            <person name="Leese F."/>
            <person name="Lindquist E."/>
            <person name="Lobanov A."/>
            <person name="Lomsadze A."/>
            <person name="Malik S.B."/>
            <person name="Marsh M.E."/>
            <person name="Mackinder L."/>
            <person name="Mock T."/>
            <person name="Mueller-Roeber B."/>
            <person name="Pagarete A."/>
            <person name="Parker M."/>
            <person name="Probert I."/>
            <person name="Quesneville H."/>
            <person name="Raines C."/>
            <person name="Rensing S.A."/>
            <person name="Riano-Pachon D.M."/>
            <person name="Richier S."/>
            <person name="Rokitta S."/>
            <person name="Shiraiwa Y."/>
            <person name="Soanes D.M."/>
            <person name="van der Giezen M."/>
            <person name="Wahlund T.M."/>
            <person name="Williams B."/>
            <person name="Wilson W."/>
            <person name="Wolfe G."/>
            <person name="Wurch L.L."/>
        </authorList>
    </citation>
    <scope>NUCLEOTIDE SEQUENCE</scope>
</reference>
<dbReference type="PANTHER" id="PTHR44216">
    <property type="entry name" value="PROTEIN O-MANNOSYL-TRANSFERASE TMTC2"/>
    <property type="match status" value="1"/>
</dbReference>
<dbReference type="STRING" id="2903.R1FRD3"/>
<dbReference type="EnsemblProtists" id="EOD38226">
    <property type="protein sequence ID" value="EOD38226"/>
    <property type="gene ID" value="EMIHUDRAFT_55507"/>
</dbReference>
<dbReference type="Pfam" id="PF14559">
    <property type="entry name" value="TPR_19"/>
    <property type="match status" value="1"/>
</dbReference>
<keyword evidence="3" id="KW-1185">Reference proteome</keyword>
<dbReference type="GO" id="GO:0005789">
    <property type="term" value="C:endoplasmic reticulum membrane"/>
    <property type="evidence" value="ECO:0007669"/>
    <property type="project" value="TreeGrafter"/>
</dbReference>
<proteinExistence type="predicted"/>
<reference evidence="2" key="2">
    <citation type="submission" date="2024-10" db="UniProtKB">
        <authorList>
            <consortium name="EnsemblProtists"/>
        </authorList>
    </citation>
    <scope>IDENTIFICATION</scope>
</reference>
<evidence type="ECO:0000313" key="3">
    <source>
        <dbReference type="Proteomes" id="UP000013827"/>
    </source>
</evidence>
<dbReference type="GO" id="GO:0000030">
    <property type="term" value="F:mannosyltransferase activity"/>
    <property type="evidence" value="ECO:0007669"/>
    <property type="project" value="TreeGrafter"/>
</dbReference>
<dbReference type="Gene3D" id="1.25.40.10">
    <property type="entry name" value="Tetratricopeptide repeat domain"/>
    <property type="match status" value="2"/>
</dbReference>
<keyword evidence="1" id="KW-0802">TPR repeat</keyword>
<evidence type="ECO:0000256" key="1">
    <source>
        <dbReference type="PROSITE-ProRule" id="PRU00339"/>
    </source>
</evidence>
<dbReference type="InterPro" id="IPR019734">
    <property type="entry name" value="TPR_rpt"/>
</dbReference>
<sequence>MQAAVEAQQRDQLGEAAELYRMAMELHPPLQGAWPVLTNYGLSLQPSDPAKAADAFRKAVELAPDDKAKADSQFNLANALTDASQPDEADAAYGACLALVPDDGGAHYNRGALRLTRGDAKGALPCMEAAVRLSPQDAKAHLGVADCNMRLGRPEEAE</sequence>
<dbReference type="SMART" id="SM00028">
    <property type="entry name" value="TPR"/>
    <property type="match status" value="2"/>
</dbReference>
<dbReference type="InterPro" id="IPR052384">
    <property type="entry name" value="TMTC_O-mannosyltransferase"/>
</dbReference>
<dbReference type="HOGENOM" id="CLU_1673845_0_0_1"/>
<protein>
    <recommendedName>
        <fullName evidence="4">Tetratricopeptide repeat protein</fullName>
    </recommendedName>
</protein>
<dbReference type="AlphaFoldDB" id="A0A0D3KR41"/>
<dbReference type="PROSITE" id="PS50005">
    <property type="entry name" value="TPR"/>
    <property type="match status" value="1"/>
</dbReference>
<feature type="repeat" description="TPR" evidence="1">
    <location>
        <begin position="104"/>
        <end position="137"/>
    </location>
</feature>
<name>A0A0D3KR41_EMIH1</name>
<evidence type="ECO:0000313" key="2">
    <source>
        <dbReference type="EnsemblProtists" id="EOD38226"/>
    </source>
</evidence>
<dbReference type="InterPro" id="IPR011990">
    <property type="entry name" value="TPR-like_helical_dom_sf"/>
</dbReference>
<dbReference type="PANTHER" id="PTHR44216:SF3">
    <property type="entry name" value="PROTEIN O-MANNOSYL-TRANSFERASE TMTC2"/>
    <property type="match status" value="1"/>
</dbReference>
<dbReference type="Proteomes" id="UP000013827">
    <property type="component" value="Unassembled WGS sequence"/>
</dbReference>
<dbReference type="SUPFAM" id="SSF48452">
    <property type="entry name" value="TPR-like"/>
    <property type="match status" value="1"/>
</dbReference>
<dbReference type="GO" id="GO:0035269">
    <property type="term" value="P:protein O-linked glycosylation via mannose"/>
    <property type="evidence" value="ECO:0007669"/>
    <property type="project" value="TreeGrafter"/>
</dbReference>
<dbReference type="KEGG" id="ehx:EMIHUDRAFT_55507"/>
<evidence type="ECO:0008006" key="4">
    <source>
        <dbReference type="Google" id="ProtNLM"/>
    </source>
</evidence>